<dbReference type="SUPFAM" id="SSF46561">
    <property type="entry name" value="Ribosomal protein L29 (L29p)"/>
    <property type="match status" value="1"/>
</dbReference>
<dbReference type="AlphaFoldDB" id="A0A087CFX3"/>
<dbReference type="Pfam" id="PF00831">
    <property type="entry name" value="Ribosomal_L29"/>
    <property type="match status" value="1"/>
</dbReference>
<dbReference type="eggNOG" id="COG0255">
    <property type="taxonomic scope" value="Bacteria"/>
</dbReference>
<dbReference type="Gene3D" id="1.10.287.310">
    <property type="match status" value="1"/>
</dbReference>
<sequence length="89" mass="10081">MSVGTAEYTIKNLGEKTNVEIEDFLKKSKEELFNLRFQSATSQLDNSARLKAVKRDIARMYTILRERELGISPEPEAAAESKTSEAEEK</sequence>
<dbReference type="NCBIfam" id="TIGR00012">
    <property type="entry name" value="L29"/>
    <property type="match status" value="1"/>
</dbReference>
<keyword evidence="8" id="KW-1185">Reference proteome</keyword>
<dbReference type="InterPro" id="IPR050063">
    <property type="entry name" value="Ribosomal_protein_uL29"/>
</dbReference>
<accession>A0A087CFX3</accession>
<dbReference type="RefSeq" id="WP_033494740.1">
    <property type="nucleotide sequence ID" value="NZ_BAABVZ010000005.1"/>
</dbReference>
<evidence type="ECO:0000313" key="7">
    <source>
        <dbReference type="EMBL" id="KFI82173.1"/>
    </source>
</evidence>
<dbReference type="CDD" id="cd00427">
    <property type="entry name" value="Ribosomal_L29_HIP"/>
    <property type="match status" value="1"/>
</dbReference>
<comment type="similarity">
    <text evidence="1 5">Belongs to the universal ribosomal protein uL29 family.</text>
</comment>
<dbReference type="EMBL" id="JGZI01000009">
    <property type="protein sequence ID" value="KFI82173.1"/>
    <property type="molecule type" value="Genomic_DNA"/>
</dbReference>
<feature type="compositionally biased region" description="Low complexity" evidence="6">
    <location>
        <begin position="72"/>
        <end position="81"/>
    </location>
</feature>
<dbReference type="PANTHER" id="PTHR10916">
    <property type="entry name" value="60S RIBOSOMAL PROTEIN L35/50S RIBOSOMAL PROTEIN L29"/>
    <property type="match status" value="1"/>
</dbReference>
<dbReference type="HAMAP" id="MF_00374">
    <property type="entry name" value="Ribosomal_uL29"/>
    <property type="match status" value="1"/>
</dbReference>
<evidence type="ECO:0000256" key="5">
    <source>
        <dbReference type="HAMAP-Rule" id="MF_00374"/>
    </source>
</evidence>
<reference evidence="7 8" key="1">
    <citation type="submission" date="2014-03" db="EMBL/GenBank/DDBJ databases">
        <title>Genomics of Bifidobacteria.</title>
        <authorList>
            <person name="Ventura M."/>
            <person name="Milani C."/>
            <person name="Lugli G.A."/>
        </authorList>
    </citation>
    <scope>NUCLEOTIDE SEQUENCE [LARGE SCALE GENOMIC DNA]</scope>
    <source>
        <strain evidence="7 8">LMG 21775</strain>
    </source>
</reference>
<dbReference type="GO" id="GO:0022625">
    <property type="term" value="C:cytosolic large ribosomal subunit"/>
    <property type="evidence" value="ECO:0007669"/>
    <property type="project" value="TreeGrafter"/>
</dbReference>
<name>A0A087CFX3_9BIFI</name>
<protein>
    <recommendedName>
        <fullName evidence="4 5">Large ribosomal subunit protein uL29</fullName>
    </recommendedName>
</protein>
<dbReference type="Proteomes" id="UP000029050">
    <property type="component" value="Unassembled WGS sequence"/>
</dbReference>
<dbReference type="GeneID" id="98300230"/>
<evidence type="ECO:0000256" key="4">
    <source>
        <dbReference type="ARBA" id="ARBA00035204"/>
    </source>
</evidence>
<keyword evidence="2 5" id="KW-0689">Ribosomal protein</keyword>
<organism evidence="7 8">
    <name type="scientific">Bifidobacterium psychraerophilum</name>
    <dbReference type="NCBI Taxonomy" id="218140"/>
    <lineage>
        <taxon>Bacteria</taxon>
        <taxon>Bacillati</taxon>
        <taxon>Actinomycetota</taxon>
        <taxon>Actinomycetes</taxon>
        <taxon>Bifidobacteriales</taxon>
        <taxon>Bifidobacteriaceae</taxon>
        <taxon>Bifidobacterium</taxon>
    </lineage>
</organism>
<keyword evidence="3 5" id="KW-0687">Ribonucleoprotein</keyword>
<evidence type="ECO:0000256" key="3">
    <source>
        <dbReference type="ARBA" id="ARBA00023274"/>
    </source>
</evidence>
<dbReference type="GO" id="GO:0003735">
    <property type="term" value="F:structural constituent of ribosome"/>
    <property type="evidence" value="ECO:0007669"/>
    <property type="project" value="InterPro"/>
</dbReference>
<dbReference type="FunFam" id="1.10.287.310:FF:000001">
    <property type="entry name" value="50S ribosomal protein L29"/>
    <property type="match status" value="1"/>
</dbReference>
<dbReference type="PROSITE" id="PS00579">
    <property type="entry name" value="RIBOSOMAL_L29"/>
    <property type="match status" value="1"/>
</dbReference>
<dbReference type="InterPro" id="IPR036049">
    <property type="entry name" value="Ribosomal_uL29_sf"/>
</dbReference>
<evidence type="ECO:0000256" key="6">
    <source>
        <dbReference type="SAM" id="MobiDB-lite"/>
    </source>
</evidence>
<dbReference type="OrthoDB" id="9815192at2"/>
<dbReference type="PANTHER" id="PTHR10916:SF0">
    <property type="entry name" value="LARGE RIBOSOMAL SUBUNIT PROTEIN UL29C"/>
    <property type="match status" value="1"/>
</dbReference>
<dbReference type="InterPro" id="IPR018254">
    <property type="entry name" value="Ribosomal_uL29_CS"/>
</dbReference>
<comment type="caution">
    <text evidence="7">The sequence shown here is derived from an EMBL/GenBank/DDBJ whole genome shotgun (WGS) entry which is preliminary data.</text>
</comment>
<feature type="region of interest" description="Disordered" evidence="6">
    <location>
        <begin position="69"/>
        <end position="89"/>
    </location>
</feature>
<dbReference type="InterPro" id="IPR001854">
    <property type="entry name" value="Ribosomal_uL29"/>
</dbReference>
<evidence type="ECO:0000256" key="1">
    <source>
        <dbReference type="ARBA" id="ARBA00009254"/>
    </source>
</evidence>
<proteinExistence type="inferred from homology"/>
<gene>
    <name evidence="5" type="primary">rpmC</name>
    <name evidence="7" type="ORF">BPSY_1022</name>
</gene>
<dbReference type="STRING" id="218140.BPSY_1022"/>
<evidence type="ECO:0000313" key="8">
    <source>
        <dbReference type="Proteomes" id="UP000029050"/>
    </source>
</evidence>
<dbReference type="GO" id="GO:0006412">
    <property type="term" value="P:translation"/>
    <property type="evidence" value="ECO:0007669"/>
    <property type="project" value="UniProtKB-UniRule"/>
</dbReference>
<evidence type="ECO:0000256" key="2">
    <source>
        <dbReference type="ARBA" id="ARBA00022980"/>
    </source>
</evidence>